<dbReference type="InterPro" id="IPR001296">
    <property type="entry name" value="Glyco_trans_1"/>
</dbReference>
<evidence type="ECO:0000259" key="2">
    <source>
        <dbReference type="Pfam" id="PF13439"/>
    </source>
</evidence>
<dbReference type="EMBL" id="CAAHDH010000002">
    <property type="protein sequence ID" value="VGM49226.1"/>
    <property type="molecule type" value="Genomic_DNA"/>
</dbReference>
<dbReference type="PANTHER" id="PTHR45947">
    <property type="entry name" value="SULFOQUINOVOSYL TRANSFERASE SQD2"/>
    <property type="match status" value="1"/>
</dbReference>
<name>A0A486VFY6_KLEPN</name>
<feature type="domain" description="Glycosyl transferase family 1" evidence="1">
    <location>
        <begin position="218"/>
        <end position="385"/>
    </location>
</feature>
<dbReference type="Gene3D" id="3.40.50.2000">
    <property type="entry name" value="Glycogen Phosphorylase B"/>
    <property type="match status" value="2"/>
</dbReference>
<keyword evidence="3" id="KW-0328">Glycosyltransferase</keyword>
<sequence length="408" mass="46241">MKILFFCVKFPLASETFVLNQIVSFIKMGYEVEILSVYPGDLDKLHEDYIKYELRNKVSYIFDKDISLNNKIYQLGIRAWYSIKSLVKGHFSSFNVSQFGFLSYSLVLPSLIGRMNKKLNGDIIVAHFGPCGVLANALRSSSLLQGKVVTVFHGYDLSATVLLKRYTLAYKSLFLQGDLFLPVSNMWKNRLLDMGCTEEKIGVVRMGIQLNDFPFKPRKLNTDCIRLISVCRLTEKKGIKYAISACNILNRAGYNFHYTIIGYGELLDELNKMIIDLDLKSKVDIIGFQPQSIVKKMLSNSDVFLLPSVTASNGDMEGIPVALMEAMATGLPVISSYHSGIPELIQNDYSGWLCQEGNSQEIANCIIKLIEDKVEINDIEKNARNHIELNFNQDNEYNKMATMLEHIR</sequence>
<dbReference type="Pfam" id="PF00534">
    <property type="entry name" value="Glycos_transf_1"/>
    <property type="match status" value="1"/>
</dbReference>
<dbReference type="InterPro" id="IPR028098">
    <property type="entry name" value="Glyco_trans_4-like_N"/>
</dbReference>
<accession>A0A486VFY6</accession>
<dbReference type="GO" id="GO:0016757">
    <property type="term" value="F:glycosyltransferase activity"/>
    <property type="evidence" value="ECO:0007669"/>
    <property type="project" value="UniProtKB-KW"/>
</dbReference>
<dbReference type="InterPro" id="IPR050194">
    <property type="entry name" value="Glycosyltransferase_grp1"/>
</dbReference>
<dbReference type="EC" id="2.4.1.57" evidence="3"/>
<organism evidence="3">
    <name type="scientific">Klebsiella pneumoniae</name>
    <dbReference type="NCBI Taxonomy" id="573"/>
    <lineage>
        <taxon>Bacteria</taxon>
        <taxon>Pseudomonadati</taxon>
        <taxon>Pseudomonadota</taxon>
        <taxon>Gammaproteobacteria</taxon>
        <taxon>Enterobacterales</taxon>
        <taxon>Enterobacteriaceae</taxon>
        <taxon>Klebsiella/Raoultella group</taxon>
        <taxon>Klebsiella</taxon>
        <taxon>Klebsiella pneumoniae complex</taxon>
    </lineage>
</organism>
<feature type="domain" description="Glycosyltransferase subfamily 4-like N-terminal" evidence="2">
    <location>
        <begin position="16"/>
        <end position="210"/>
    </location>
</feature>
<reference evidence="3" key="1">
    <citation type="submission" date="2019-03" db="EMBL/GenBank/DDBJ databases">
        <authorList>
            <consortium name="Pathogen Informatics"/>
        </authorList>
    </citation>
    <scope>NUCLEOTIDE SEQUENCE</scope>
    <source>
        <strain evidence="3">5012STDY7626362</strain>
    </source>
</reference>
<gene>
    <name evidence="3" type="primary">pimB</name>
    <name evidence="3" type="ORF">SAMEA4873563_02551</name>
</gene>
<dbReference type="SUPFAM" id="SSF53756">
    <property type="entry name" value="UDP-Glycosyltransferase/glycogen phosphorylase"/>
    <property type="match status" value="1"/>
</dbReference>
<protein>
    <submittedName>
        <fullName evidence="3">Group 1 glycosyl transferase</fullName>
        <ecNumber evidence="3">2.4.1.57</ecNumber>
    </submittedName>
</protein>
<dbReference type="Pfam" id="PF13439">
    <property type="entry name" value="Glyco_transf_4"/>
    <property type="match status" value="1"/>
</dbReference>
<keyword evidence="3" id="KW-0808">Transferase</keyword>
<evidence type="ECO:0000313" key="3">
    <source>
        <dbReference type="EMBL" id="VGM49226.1"/>
    </source>
</evidence>
<dbReference type="AlphaFoldDB" id="A0A486VFY6"/>
<evidence type="ECO:0000259" key="1">
    <source>
        <dbReference type="Pfam" id="PF00534"/>
    </source>
</evidence>
<dbReference type="PANTHER" id="PTHR45947:SF14">
    <property type="entry name" value="SLL1723 PROTEIN"/>
    <property type="match status" value="1"/>
</dbReference>
<proteinExistence type="predicted"/>